<evidence type="ECO:0000313" key="2">
    <source>
        <dbReference type="Proteomes" id="UP001054945"/>
    </source>
</evidence>
<comment type="caution">
    <text evidence="1">The sequence shown here is derived from an EMBL/GenBank/DDBJ whole genome shotgun (WGS) entry which is preliminary data.</text>
</comment>
<sequence>MPPCHEFELSPSGVVAKRWVQIPNYHISKLPHVNRLFGIDFGGSSCFMHAFLNSIERFVSSGKCSVVFLPQVVAFDENPFQDKVDV</sequence>
<reference evidence="1 2" key="1">
    <citation type="submission" date="2021-06" db="EMBL/GenBank/DDBJ databases">
        <title>Caerostris extrusa draft genome.</title>
        <authorList>
            <person name="Kono N."/>
            <person name="Arakawa K."/>
        </authorList>
    </citation>
    <scope>NUCLEOTIDE SEQUENCE [LARGE SCALE GENOMIC DNA]</scope>
</reference>
<protein>
    <submittedName>
        <fullName evidence="1">Uncharacterized protein</fullName>
    </submittedName>
</protein>
<gene>
    <name evidence="1" type="ORF">CEXT_198421</name>
</gene>
<dbReference type="Proteomes" id="UP001054945">
    <property type="component" value="Unassembled WGS sequence"/>
</dbReference>
<proteinExistence type="predicted"/>
<evidence type="ECO:0000313" key="1">
    <source>
        <dbReference type="EMBL" id="GIY36662.1"/>
    </source>
</evidence>
<accession>A0AAV4SW41</accession>
<keyword evidence="2" id="KW-1185">Reference proteome</keyword>
<dbReference type="AlphaFoldDB" id="A0AAV4SW41"/>
<dbReference type="EMBL" id="BPLR01010073">
    <property type="protein sequence ID" value="GIY36662.1"/>
    <property type="molecule type" value="Genomic_DNA"/>
</dbReference>
<organism evidence="1 2">
    <name type="scientific">Caerostris extrusa</name>
    <name type="common">Bark spider</name>
    <name type="synonym">Caerostris bankana</name>
    <dbReference type="NCBI Taxonomy" id="172846"/>
    <lineage>
        <taxon>Eukaryota</taxon>
        <taxon>Metazoa</taxon>
        <taxon>Ecdysozoa</taxon>
        <taxon>Arthropoda</taxon>
        <taxon>Chelicerata</taxon>
        <taxon>Arachnida</taxon>
        <taxon>Araneae</taxon>
        <taxon>Araneomorphae</taxon>
        <taxon>Entelegynae</taxon>
        <taxon>Araneoidea</taxon>
        <taxon>Araneidae</taxon>
        <taxon>Caerostris</taxon>
    </lineage>
</organism>
<name>A0AAV4SW41_CAEEX</name>